<evidence type="ECO:0000313" key="2">
    <source>
        <dbReference type="EMBL" id="KNB09363.1"/>
    </source>
</evidence>
<organism evidence="2 3">
    <name type="scientific">Fusarium oxysporum f. sp. lycopersici (strain 4287 / CBS 123668 / FGSC 9935 / NRRL 34936)</name>
    <name type="common">Fusarium vascular wilt of tomato</name>
    <dbReference type="NCBI Taxonomy" id="426428"/>
    <lineage>
        <taxon>Eukaryota</taxon>
        <taxon>Fungi</taxon>
        <taxon>Dikarya</taxon>
        <taxon>Ascomycota</taxon>
        <taxon>Pezizomycotina</taxon>
        <taxon>Sordariomycetes</taxon>
        <taxon>Hypocreomycetidae</taxon>
        <taxon>Hypocreales</taxon>
        <taxon>Nectriaceae</taxon>
        <taxon>Fusarium</taxon>
        <taxon>Fusarium oxysporum species complex</taxon>
    </lineage>
</organism>
<dbReference type="VEuPathDB" id="FungiDB:FOXG_20191"/>
<dbReference type="Proteomes" id="UP000009097">
    <property type="component" value="Unassembled WGS sequence"/>
</dbReference>
<dbReference type="GeneID" id="28960897"/>
<dbReference type="EMBL" id="DS231707">
    <property type="protein sequence ID" value="KNB09363.1"/>
    <property type="molecule type" value="Genomic_DNA"/>
</dbReference>
<protein>
    <submittedName>
        <fullName evidence="2">Uncharacterized protein</fullName>
    </submittedName>
</protein>
<proteinExistence type="predicted"/>
<accession>A0A0J9VE83</accession>
<gene>
    <name evidence="2" type="ORF">FOXG_20191</name>
</gene>
<name>A0A0J9VE83_FUSO4</name>
<dbReference type="OrthoDB" id="4975676at2759"/>
<feature type="region of interest" description="Disordered" evidence="1">
    <location>
        <begin position="92"/>
        <end position="214"/>
    </location>
</feature>
<evidence type="ECO:0000313" key="3">
    <source>
        <dbReference type="Proteomes" id="UP000009097"/>
    </source>
</evidence>
<feature type="compositionally biased region" description="Basic and acidic residues" evidence="1">
    <location>
        <begin position="159"/>
        <end position="168"/>
    </location>
</feature>
<dbReference type="KEGG" id="fox:FOXG_20191"/>
<evidence type="ECO:0000256" key="1">
    <source>
        <dbReference type="SAM" id="MobiDB-lite"/>
    </source>
</evidence>
<reference evidence="2" key="1">
    <citation type="submission" date="2007-04" db="EMBL/GenBank/DDBJ databases">
        <authorList>
            <consortium name="The Broad Institute Genome Sequencing Platform"/>
            <person name="Birren B."/>
            <person name="Lander E."/>
            <person name="Galagan J."/>
            <person name="Nusbaum C."/>
            <person name="Devon K."/>
            <person name="Ma L.-J."/>
            <person name="Jaffe D."/>
            <person name="Butler J."/>
            <person name="Alvarez P."/>
            <person name="Gnerre S."/>
            <person name="Grabherr M."/>
            <person name="Kleber M."/>
            <person name="Mauceli E."/>
            <person name="Brockman W."/>
            <person name="MacCallum I.A."/>
            <person name="Young S."/>
            <person name="LaButti K."/>
            <person name="DeCaprio D."/>
            <person name="Crawford M."/>
            <person name="Koehrsen M."/>
            <person name="Engels R."/>
            <person name="Montgomery P."/>
            <person name="Pearson M."/>
            <person name="Howarth C."/>
            <person name="Larson L."/>
            <person name="White J."/>
            <person name="O'Leary S."/>
            <person name="Kodira C."/>
            <person name="Zeng Q."/>
            <person name="Yandava C."/>
            <person name="Alvarado L."/>
            <person name="Kistler C."/>
            <person name="Shim W.-B."/>
            <person name="Kang S."/>
            <person name="Woloshuk C."/>
        </authorList>
    </citation>
    <scope>NUCLEOTIDE SEQUENCE</scope>
    <source>
        <strain evidence="2">4287</strain>
    </source>
</reference>
<dbReference type="AlphaFoldDB" id="A0A0J9VE83"/>
<dbReference type="RefSeq" id="XP_018247408.1">
    <property type="nucleotide sequence ID" value="XM_018400454.1"/>
</dbReference>
<reference evidence="2" key="2">
    <citation type="journal article" date="2010" name="Nature">
        <title>Comparative genomics reveals mobile pathogenicity chromosomes in Fusarium.</title>
        <authorList>
            <person name="Ma L.J."/>
            <person name="van der Does H.C."/>
            <person name="Borkovich K.A."/>
            <person name="Coleman J.J."/>
            <person name="Daboussi M.J."/>
            <person name="Di Pietro A."/>
            <person name="Dufresne M."/>
            <person name="Freitag M."/>
            <person name="Grabherr M."/>
            <person name="Henrissat B."/>
            <person name="Houterman P.M."/>
            <person name="Kang S."/>
            <person name="Shim W.B."/>
            <person name="Woloshuk C."/>
            <person name="Xie X."/>
            <person name="Xu J.R."/>
            <person name="Antoniw J."/>
            <person name="Baker S.E."/>
            <person name="Bluhm B.H."/>
            <person name="Breakspear A."/>
            <person name="Brown D.W."/>
            <person name="Butchko R.A."/>
            <person name="Chapman S."/>
            <person name="Coulson R."/>
            <person name="Coutinho P.M."/>
            <person name="Danchin E.G."/>
            <person name="Diener A."/>
            <person name="Gale L.R."/>
            <person name="Gardiner D.M."/>
            <person name="Goff S."/>
            <person name="Hammond-Kosack K.E."/>
            <person name="Hilburn K."/>
            <person name="Hua-Van A."/>
            <person name="Jonkers W."/>
            <person name="Kazan K."/>
            <person name="Kodira C.D."/>
            <person name="Koehrsen M."/>
            <person name="Kumar L."/>
            <person name="Lee Y.H."/>
            <person name="Li L."/>
            <person name="Manners J.M."/>
            <person name="Miranda-Saavedra D."/>
            <person name="Mukherjee M."/>
            <person name="Park G."/>
            <person name="Park J."/>
            <person name="Park S.Y."/>
            <person name="Proctor R.H."/>
            <person name="Regev A."/>
            <person name="Ruiz-Roldan M.C."/>
            <person name="Sain D."/>
            <person name="Sakthikumar S."/>
            <person name="Sykes S."/>
            <person name="Schwartz D.C."/>
            <person name="Turgeon B.G."/>
            <person name="Wapinski I."/>
            <person name="Yoder O."/>
            <person name="Young S."/>
            <person name="Zeng Q."/>
            <person name="Zhou S."/>
            <person name="Galagan J."/>
            <person name="Cuomo C.A."/>
            <person name="Kistler H.C."/>
            <person name="Rep M."/>
        </authorList>
    </citation>
    <scope>NUCLEOTIDE SEQUENCE [LARGE SCALE GENOMIC DNA]</scope>
    <source>
        <strain evidence="2">4287</strain>
    </source>
</reference>
<sequence>MISYIKSSGRVTGLMHGTRSATASRRCRTSAHAYLAERSPLLASSTILETENNEHGELFYVVGISCHFARDVKELLVTKGVLRESARPRGFTAINGPRPRGDPLPEVIDLTWDDSDEEPPPAHGSTNTVNIPRDLTPGSRRLLAGAEETSNYIAKSVSRQRDSPERTHSAVTQTPENHSGAEQRPIAAGNSAVGQGDPRTGRIPISMLLEGAHS</sequence>